<evidence type="ECO:0000313" key="1">
    <source>
        <dbReference type="EMBL" id="CAK1251581.1"/>
    </source>
</evidence>
<sequence>MQINPLEFNERCEFGVNDYKPSPKNGNNVPTFQRKFARWFGWRTQTFNQQYALLGVTKTVTKQIAVRHDPAITPDMMVRIDGVVYRFILFSPDNRSMRETYDLLTLEEVVKP</sequence>
<reference evidence="1 2" key="1">
    <citation type="submission" date="2023-10" db="EMBL/GenBank/DDBJ databases">
        <authorList>
            <person name="Botero Cardona J."/>
        </authorList>
    </citation>
    <scope>NUCLEOTIDE SEQUENCE [LARGE SCALE GENOMIC DNA]</scope>
    <source>
        <strain evidence="1 2">R-55214</strain>
    </source>
</reference>
<dbReference type="Gene3D" id="2.40.10.270">
    <property type="entry name" value="Bacteriophage SPP1 head-tail adaptor protein"/>
    <property type="match status" value="1"/>
</dbReference>
<comment type="caution">
    <text evidence="1">The sequence shown here is derived from an EMBL/GenBank/DDBJ whole genome shotgun (WGS) entry which is preliminary data.</text>
</comment>
<dbReference type="InterPro" id="IPR008767">
    <property type="entry name" value="Phage_SPP1_head-tail_adaptor"/>
</dbReference>
<gene>
    <name evidence="1" type="ORF">R55214_HHFBAMCI_01342</name>
</gene>
<organism evidence="1 2">
    <name type="scientific">Fructobacillus evanidus</name>
    <dbReference type="NCBI Taxonomy" id="3064281"/>
    <lineage>
        <taxon>Bacteria</taxon>
        <taxon>Bacillati</taxon>
        <taxon>Bacillota</taxon>
        <taxon>Bacilli</taxon>
        <taxon>Lactobacillales</taxon>
        <taxon>Lactobacillaceae</taxon>
        <taxon>Fructobacillus</taxon>
    </lineage>
</organism>
<dbReference type="NCBIfam" id="TIGR01563">
    <property type="entry name" value="gp16_SPP1"/>
    <property type="match status" value="1"/>
</dbReference>
<name>A0ABM9MZU2_9LACO</name>
<proteinExistence type="predicted"/>
<protein>
    <recommendedName>
        <fullName evidence="3">Phage head-tail adaptor</fullName>
    </recommendedName>
</protein>
<evidence type="ECO:0000313" key="2">
    <source>
        <dbReference type="Proteomes" id="UP001314166"/>
    </source>
</evidence>
<dbReference type="RefSeq" id="WP_338348570.1">
    <property type="nucleotide sequence ID" value="NZ_CAUZMB010000009.1"/>
</dbReference>
<dbReference type="EMBL" id="CAUZMB010000009">
    <property type="protein sequence ID" value="CAK1251581.1"/>
    <property type="molecule type" value="Genomic_DNA"/>
</dbReference>
<dbReference type="Pfam" id="PF05521">
    <property type="entry name" value="Phage_HCP"/>
    <property type="match status" value="1"/>
</dbReference>
<keyword evidence="2" id="KW-1185">Reference proteome</keyword>
<dbReference type="InterPro" id="IPR038666">
    <property type="entry name" value="SSP1_head-tail_sf"/>
</dbReference>
<dbReference type="Proteomes" id="UP001314166">
    <property type="component" value="Unassembled WGS sequence"/>
</dbReference>
<evidence type="ECO:0008006" key="3">
    <source>
        <dbReference type="Google" id="ProtNLM"/>
    </source>
</evidence>
<accession>A0ABM9MZU2</accession>